<evidence type="ECO:0000313" key="3">
    <source>
        <dbReference type="Proteomes" id="UP001487740"/>
    </source>
</evidence>
<feature type="region of interest" description="Disordered" evidence="1">
    <location>
        <begin position="58"/>
        <end position="86"/>
    </location>
</feature>
<reference evidence="2 3" key="1">
    <citation type="submission" date="2023-03" db="EMBL/GenBank/DDBJ databases">
        <title>High-quality genome of Scylla paramamosain provides insights in environmental adaptation.</title>
        <authorList>
            <person name="Zhang L."/>
        </authorList>
    </citation>
    <scope>NUCLEOTIDE SEQUENCE [LARGE SCALE GENOMIC DNA]</scope>
    <source>
        <strain evidence="2">LZ_2023a</strain>
        <tissue evidence="2">Muscle</tissue>
    </source>
</reference>
<comment type="caution">
    <text evidence="2">The sequence shown here is derived from an EMBL/GenBank/DDBJ whole genome shotgun (WGS) entry which is preliminary data.</text>
</comment>
<sequence>MTAHENEETVVQVACISTTEHPHYVGDKDYLSMLLDLTPGDLLKTEVMIFSLKTSKISQQRPLTEGNSRDQDEQQEMCSLWHHPRK</sequence>
<organism evidence="2 3">
    <name type="scientific">Scylla paramamosain</name>
    <name type="common">Mud crab</name>
    <dbReference type="NCBI Taxonomy" id="85552"/>
    <lineage>
        <taxon>Eukaryota</taxon>
        <taxon>Metazoa</taxon>
        <taxon>Ecdysozoa</taxon>
        <taxon>Arthropoda</taxon>
        <taxon>Crustacea</taxon>
        <taxon>Multicrustacea</taxon>
        <taxon>Malacostraca</taxon>
        <taxon>Eumalacostraca</taxon>
        <taxon>Eucarida</taxon>
        <taxon>Decapoda</taxon>
        <taxon>Pleocyemata</taxon>
        <taxon>Brachyura</taxon>
        <taxon>Eubrachyura</taxon>
        <taxon>Portunoidea</taxon>
        <taxon>Portunidae</taxon>
        <taxon>Portuninae</taxon>
        <taxon>Scylla</taxon>
    </lineage>
</organism>
<dbReference type="EMBL" id="JARAKH010000041">
    <property type="protein sequence ID" value="KAK8380980.1"/>
    <property type="molecule type" value="Genomic_DNA"/>
</dbReference>
<evidence type="ECO:0000256" key="1">
    <source>
        <dbReference type="SAM" id="MobiDB-lite"/>
    </source>
</evidence>
<gene>
    <name evidence="2" type="ORF">O3P69_008122</name>
</gene>
<evidence type="ECO:0000313" key="2">
    <source>
        <dbReference type="EMBL" id="KAK8380980.1"/>
    </source>
</evidence>
<accession>A0AAW0T0A4</accession>
<dbReference type="Proteomes" id="UP001487740">
    <property type="component" value="Unassembled WGS sequence"/>
</dbReference>
<keyword evidence="3" id="KW-1185">Reference proteome</keyword>
<dbReference type="AlphaFoldDB" id="A0AAW0T0A4"/>
<name>A0AAW0T0A4_SCYPA</name>
<protein>
    <submittedName>
        <fullName evidence="2">Uncharacterized protein</fullName>
    </submittedName>
</protein>
<proteinExistence type="predicted"/>